<evidence type="ECO:0000259" key="3">
    <source>
        <dbReference type="Pfam" id="PF13828"/>
    </source>
</evidence>
<feature type="transmembrane region" description="Helical" evidence="2">
    <location>
        <begin position="76"/>
        <end position="105"/>
    </location>
</feature>
<feature type="transmembrane region" description="Helical" evidence="2">
    <location>
        <begin position="117"/>
        <end position="147"/>
    </location>
</feature>
<name>A0AA37UG13_9MICO</name>
<dbReference type="Pfam" id="PF13828">
    <property type="entry name" value="DUF4190"/>
    <property type="match status" value="1"/>
</dbReference>
<feature type="domain" description="DUF4190" evidence="3">
    <location>
        <begin position="76"/>
        <end position="135"/>
    </location>
</feature>
<dbReference type="Proteomes" id="UP001157160">
    <property type="component" value="Unassembled WGS sequence"/>
</dbReference>
<keyword evidence="5" id="KW-1185">Reference proteome</keyword>
<keyword evidence="2" id="KW-0812">Transmembrane</keyword>
<comment type="caution">
    <text evidence="4">The sequence shown here is derived from an EMBL/GenBank/DDBJ whole genome shotgun (WGS) entry which is preliminary data.</text>
</comment>
<protein>
    <recommendedName>
        <fullName evidence="3">DUF4190 domain-containing protein</fullName>
    </recommendedName>
</protein>
<keyword evidence="2" id="KW-0472">Membrane</keyword>
<sequence>MSDPNNPSEPRPEQNAAPTPPPYSPPAGEAQNPYAAPEQPQQHAAPPENPYAQPEQPYASAPAYGYQQQGQKTNTLAIVSLIASLAGLITGISAIVGIITGHIALSQIKKTGENGRGLALGGLITGYVLTALTIIGIIAAVVFFSWAATQPEFTYDY</sequence>
<evidence type="ECO:0000256" key="2">
    <source>
        <dbReference type="SAM" id="Phobius"/>
    </source>
</evidence>
<dbReference type="InterPro" id="IPR025241">
    <property type="entry name" value="DUF4190"/>
</dbReference>
<dbReference type="RefSeq" id="WP_284231497.1">
    <property type="nucleotide sequence ID" value="NZ_BSUL01000001.1"/>
</dbReference>
<evidence type="ECO:0000313" key="5">
    <source>
        <dbReference type="Proteomes" id="UP001157160"/>
    </source>
</evidence>
<evidence type="ECO:0000313" key="4">
    <source>
        <dbReference type="EMBL" id="GMA28174.1"/>
    </source>
</evidence>
<gene>
    <name evidence="4" type="ORF">GCM10025874_14270</name>
</gene>
<accession>A0AA37UG13</accession>
<evidence type="ECO:0000256" key="1">
    <source>
        <dbReference type="SAM" id="MobiDB-lite"/>
    </source>
</evidence>
<dbReference type="AlphaFoldDB" id="A0AA37UG13"/>
<organism evidence="4 5">
    <name type="scientific">Arenivirga flava</name>
    <dbReference type="NCBI Taxonomy" id="1930060"/>
    <lineage>
        <taxon>Bacteria</taxon>
        <taxon>Bacillati</taxon>
        <taxon>Actinomycetota</taxon>
        <taxon>Actinomycetes</taxon>
        <taxon>Micrococcales</taxon>
        <taxon>Microbacteriaceae</taxon>
        <taxon>Arenivirga</taxon>
    </lineage>
</organism>
<dbReference type="EMBL" id="BSUL01000001">
    <property type="protein sequence ID" value="GMA28174.1"/>
    <property type="molecule type" value="Genomic_DNA"/>
</dbReference>
<feature type="compositionally biased region" description="Low complexity" evidence="1">
    <location>
        <begin position="26"/>
        <end position="46"/>
    </location>
</feature>
<keyword evidence="2" id="KW-1133">Transmembrane helix</keyword>
<reference evidence="4 5" key="1">
    <citation type="journal article" date="2014" name="Int. J. Syst. Evol. Microbiol.">
        <title>Complete genome sequence of Corynebacterium casei LMG S-19264T (=DSM 44701T), isolated from a smear-ripened cheese.</title>
        <authorList>
            <consortium name="US DOE Joint Genome Institute (JGI-PGF)"/>
            <person name="Walter F."/>
            <person name="Albersmeier A."/>
            <person name="Kalinowski J."/>
            <person name="Ruckert C."/>
        </authorList>
    </citation>
    <scope>NUCLEOTIDE SEQUENCE [LARGE SCALE GENOMIC DNA]</scope>
    <source>
        <strain evidence="4 5">NBRC 112289</strain>
    </source>
</reference>
<proteinExistence type="predicted"/>
<feature type="region of interest" description="Disordered" evidence="1">
    <location>
        <begin position="1"/>
        <end position="66"/>
    </location>
</feature>